<evidence type="ECO:0000313" key="3">
    <source>
        <dbReference type="Proteomes" id="UP000006833"/>
    </source>
</evidence>
<dbReference type="SUPFAM" id="SSF46955">
    <property type="entry name" value="Putative DNA-binding domain"/>
    <property type="match status" value="1"/>
</dbReference>
<sequence length="93" mass="10641">MMESPDNLRALEQRIEQLEFEITNPKIMTPREVCDLLRISEAQLYAWKREGNAPPAIYFSQRTVRYDRDAVLTWAKQMEVGAAALNEQKGAGA</sequence>
<feature type="domain" description="Helix-turn-helix" evidence="1">
    <location>
        <begin position="28"/>
        <end position="77"/>
    </location>
</feature>
<dbReference type="eggNOG" id="ENOG50348GV">
    <property type="taxonomic scope" value="Bacteria"/>
</dbReference>
<dbReference type="STRING" id="398580.Dshi_1906"/>
<evidence type="ECO:0000313" key="2">
    <source>
        <dbReference type="EMBL" id="ABV93648.1"/>
    </source>
</evidence>
<gene>
    <name evidence="2" type="ordered locus">Dshi_1906</name>
</gene>
<dbReference type="Pfam" id="PF12728">
    <property type="entry name" value="HTH_17"/>
    <property type="match status" value="1"/>
</dbReference>
<dbReference type="Proteomes" id="UP000006833">
    <property type="component" value="Chromosome"/>
</dbReference>
<dbReference type="KEGG" id="dsh:Dshi_1906"/>
<dbReference type="InterPro" id="IPR041657">
    <property type="entry name" value="HTH_17"/>
</dbReference>
<dbReference type="EMBL" id="CP000830">
    <property type="protein sequence ID" value="ABV93648.1"/>
    <property type="molecule type" value="Genomic_DNA"/>
</dbReference>
<evidence type="ECO:0000259" key="1">
    <source>
        <dbReference type="Pfam" id="PF12728"/>
    </source>
</evidence>
<reference evidence="3" key="1">
    <citation type="journal article" date="2010" name="ISME J.">
        <title>The complete genome sequence of the algal symbiont Dinoroseobacter shibae: a hitchhiker's guide to life in the sea.</title>
        <authorList>
            <person name="Wagner-Dobler I."/>
            <person name="Ballhausen B."/>
            <person name="Berger M."/>
            <person name="Brinkhoff T."/>
            <person name="Buchholz I."/>
            <person name="Bunk B."/>
            <person name="Cypionka H."/>
            <person name="Daniel R."/>
            <person name="Drepper T."/>
            <person name="Gerdts G."/>
            <person name="Hahnke S."/>
            <person name="Han C."/>
            <person name="Jahn D."/>
            <person name="Kalhoefer D."/>
            <person name="Kiss H."/>
            <person name="Klenk H.P."/>
            <person name="Kyrpides N."/>
            <person name="Liebl W."/>
            <person name="Liesegang H."/>
            <person name="Meincke L."/>
            <person name="Pati A."/>
            <person name="Petersen J."/>
            <person name="Piekarski T."/>
            <person name="Pommerenke C."/>
            <person name="Pradella S."/>
            <person name="Pukall R."/>
            <person name="Rabus R."/>
            <person name="Stackebrandt E."/>
            <person name="Thole S."/>
            <person name="Thompson L."/>
            <person name="Tielen P."/>
            <person name="Tomasch J."/>
            <person name="von Jan M."/>
            <person name="Wanphrut N."/>
            <person name="Wichels A."/>
            <person name="Zech H."/>
            <person name="Simon M."/>
        </authorList>
    </citation>
    <scope>NUCLEOTIDE SEQUENCE [LARGE SCALE GENOMIC DNA]</scope>
    <source>
        <strain evidence="3">DSM 16493 / NCIMB 14021 / DFL 12</strain>
    </source>
</reference>
<accession>A8LND5</accession>
<dbReference type="HOGENOM" id="CLU_140176_9_1_5"/>
<protein>
    <recommendedName>
        <fullName evidence="1">Helix-turn-helix domain-containing protein</fullName>
    </recommendedName>
</protein>
<name>A8LND5_DINSH</name>
<proteinExistence type="predicted"/>
<keyword evidence="3" id="KW-1185">Reference proteome</keyword>
<dbReference type="InterPro" id="IPR009061">
    <property type="entry name" value="DNA-bd_dom_put_sf"/>
</dbReference>
<dbReference type="AlphaFoldDB" id="A8LND5"/>
<organism evidence="2 3">
    <name type="scientific">Dinoroseobacter shibae (strain DSM 16493 / NCIMB 14021 / DFL 12)</name>
    <dbReference type="NCBI Taxonomy" id="398580"/>
    <lineage>
        <taxon>Bacteria</taxon>
        <taxon>Pseudomonadati</taxon>
        <taxon>Pseudomonadota</taxon>
        <taxon>Alphaproteobacteria</taxon>
        <taxon>Rhodobacterales</taxon>
        <taxon>Roseobacteraceae</taxon>
        <taxon>Dinoroseobacter</taxon>
    </lineage>
</organism>